<dbReference type="GO" id="GO:0006357">
    <property type="term" value="P:regulation of transcription by RNA polymerase II"/>
    <property type="evidence" value="ECO:0007669"/>
    <property type="project" value="TreeGrafter"/>
</dbReference>
<feature type="compositionally biased region" description="Basic and acidic residues" evidence="4">
    <location>
        <begin position="1387"/>
        <end position="1412"/>
    </location>
</feature>
<evidence type="ECO:0000259" key="5">
    <source>
        <dbReference type="PROSITE" id="PS51011"/>
    </source>
</evidence>
<dbReference type="GO" id="GO:0005654">
    <property type="term" value="C:nucleoplasm"/>
    <property type="evidence" value="ECO:0007669"/>
    <property type="project" value="TreeGrafter"/>
</dbReference>
<feature type="compositionally biased region" description="Polar residues" evidence="4">
    <location>
        <begin position="289"/>
        <end position="300"/>
    </location>
</feature>
<feature type="compositionally biased region" description="Low complexity" evidence="4">
    <location>
        <begin position="659"/>
        <end position="673"/>
    </location>
</feature>
<evidence type="ECO:0000313" key="7">
    <source>
        <dbReference type="Proteomes" id="UP001487740"/>
    </source>
</evidence>
<dbReference type="SMART" id="SM00501">
    <property type="entry name" value="BRIGHT"/>
    <property type="match status" value="1"/>
</dbReference>
<evidence type="ECO:0000313" key="6">
    <source>
        <dbReference type="EMBL" id="KAK8388045.1"/>
    </source>
</evidence>
<feature type="region of interest" description="Disordered" evidence="4">
    <location>
        <begin position="1116"/>
        <end position="1430"/>
    </location>
</feature>
<keyword evidence="2" id="KW-0597">Phosphoprotein</keyword>
<feature type="compositionally biased region" description="Pro residues" evidence="4">
    <location>
        <begin position="263"/>
        <end position="274"/>
    </location>
</feature>
<feature type="compositionally biased region" description="Low complexity" evidence="4">
    <location>
        <begin position="1818"/>
        <end position="1904"/>
    </location>
</feature>
<name>A0AAW0TJZ2_SCYPA</name>
<feature type="compositionally biased region" description="Pro residues" evidence="4">
    <location>
        <begin position="1905"/>
        <end position="1918"/>
    </location>
</feature>
<dbReference type="SMART" id="SM01014">
    <property type="entry name" value="ARID"/>
    <property type="match status" value="1"/>
</dbReference>
<reference evidence="6 7" key="1">
    <citation type="submission" date="2023-03" db="EMBL/GenBank/DDBJ databases">
        <title>High-quality genome of Scylla paramamosain provides insights in environmental adaptation.</title>
        <authorList>
            <person name="Zhang L."/>
        </authorList>
    </citation>
    <scope>NUCLEOTIDE SEQUENCE [LARGE SCALE GENOMIC DNA]</scope>
    <source>
        <strain evidence="6">LZ_2023a</strain>
        <tissue evidence="6">Muscle</tissue>
    </source>
</reference>
<evidence type="ECO:0000256" key="3">
    <source>
        <dbReference type="ARBA" id="ARBA00023242"/>
    </source>
</evidence>
<accession>A0AAW0TJZ2</accession>
<feature type="compositionally biased region" description="Polar residues" evidence="4">
    <location>
        <begin position="676"/>
        <end position="688"/>
    </location>
</feature>
<feature type="region of interest" description="Disordered" evidence="4">
    <location>
        <begin position="1"/>
        <end position="418"/>
    </location>
</feature>
<feature type="region of interest" description="Disordered" evidence="4">
    <location>
        <begin position="973"/>
        <end position="997"/>
    </location>
</feature>
<feature type="compositionally biased region" description="Polar residues" evidence="4">
    <location>
        <begin position="547"/>
        <end position="573"/>
    </location>
</feature>
<feature type="compositionally biased region" description="Low complexity" evidence="4">
    <location>
        <begin position="2058"/>
        <end position="2072"/>
    </location>
</feature>
<protein>
    <recommendedName>
        <fullName evidence="5">ARID domain-containing protein</fullName>
    </recommendedName>
</protein>
<dbReference type="Pfam" id="PF01388">
    <property type="entry name" value="ARID"/>
    <property type="match status" value="1"/>
</dbReference>
<dbReference type="InterPro" id="IPR036431">
    <property type="entry name" value="ARID_dom_sf"/>
</dbReference>
<feature type="compositionally biased region" description="Polar residues" evidence="4">
    <location>
        <begin position="1769"/>
        <end position="1781"/>
    </location>
</feature>
<feature type="region of interest" description="Disordered" evidence="4">
    <location>
        <begin position="540"/>
        <end position="610"/>
    </location>
</feature>
<feature type="compositionally biased region" description="Basic and acidic residues" evidence="4">
    <location>
        <begin position="327"/>
        <end position="340"/>
    </location>
</feature>
<feature type="compositionally biased region" description="Pro residues" evidence="4">
    <location>
        <begin position="1188"/>
        <end position="1197"/>
    </location>
</feature>
<keyword evidence="3" id="KW-0539">Nucleus</keyword>
<evidence type="ECO:0000256" key="2">
    <source>
        <dbReference type="ARBA" id="ARBA00022553"/>
    </source>
</evidence>
<feature type="compositionally biased region" description="Basic and acidic residues" evidence="4">
    <location>
        <begin position="1198"/>
        <end position="1233"/>
    </location>
</feature>
<comment type="subcellular location">
    <subcellularLocation>
        <location evidence="1">Nucleus</location>
    </subcellularLocation>
</comment>
<dbReference type="InterPro" id="IPR021906">
    <property type="entry name" value="BAF250/Osa"/>
</dbReference>
<feature type="compositionally biased region" description="Pro residues" evidence="4">
    <location>
        <begin position="135"/>
        <end position="148"/>
    </location>
</feature>
<dbReference type="PROSITE" id="PS51011">
    <property type="entry name" value="ARID"/>
    <property type="match status" value="1"/>
</dbReference>
<sequence>MRVSPAPPLTAGTNPPHPPHSPHMSPAVGGPGSVVMPPHPGSGQSDGRSGNMHTPGYPPGAGPPHMPSGPPSGPHNYSSKIGHIPPGAPPGPSYGQPTYQGGHQYPAVRAQGPIMQPYPQNFPPGAPQSSQGSPSPMPPGPQYPPRPPHNNHVPPNAPYGYPPFGPQGWGAQGPPGPGMSSSMMPGAPSMAGKGGPVQMPSQVGQPGSSVSGPRPHTPPHTHYMKHIPKYSSYTGPQMYPNGPGMAGLPPGGPNSSRESPQNNMPPPTSTPQPLTPSGAPLDSADHASAPSTALSNSNPPSIGPDGNPVVDEASQQSTVSNNSAASGEDRSVTPKPHKEGPLGGPTMPSGMGSGQHPPSHPPTPINSASSPGAVSMNSQQDEFETVNSPGWPRSPSTQTVYANSQPPPPPDIYRPSKPGENLARLYEMSDSPERRAWLDKLLAFMDDNKTPITACPTISKNPLDLYALYLHVRERGGFVEVTKNKQWKDVAAVMGIGASSSGSYTLRKHYMKHILAYECKFDRGGVDPQPIINQIETAAKKKTTKTISVPSPGSSNSQDSFPPAGSNSSSLDGFTNGPHVTGAPGVPGPYPQYPPSSEYGSHLPQRQATQATAGYQGYQGGQYHGYQGMQAGYTQPGYPNSGYPPDGRGYPPPGPPNHQGSYQGSYQQPGGYQRPAYTQGQPAFQQDQYPGMGTSGSSYGNSQLAKQLLNPPRSAAPIYQGYQGGSMYPPQKSGSAPSPGPPGPAGAPASFTTPRRHPDFEKTQPPGWRTNSQYPGFAGQSQAGPPQQPWSRPNDSTPPGAPAAQWSQPRFPGAQPQFPTAVSGRGWSGGSFTQNVGPRVQGPGAKQNYLVPPGSSFKCGGLYGYTGKHQFPLDSVEAVLPVLARRKRMTRTDLPTCDPWRLLMSLRCGLAAEVTWALDVLNILLFDDQTVVYFGLHHMPGLLEALIEHLRRGLINMFDICSELELGRDDEATGANKRVKAEQHDQSDRPWYLRPPPSPTLDLDLGRLEDDDPANKEEVLRGAEDFTLITKTGKSVKFVRRDGELFLREGVREWDKWEGFSSGVDTWSVGGGECTAHIICTMQSAVPPLAFTRLLPGKDGKVDLDLLLPRIKEEVKEEVKEEKMDLQEEGPVKKVKVREEAMDQDHDQDQEDKEKMEVVRVKEEPEDQPPEEMETEEEEASTTTNSTPKPPPPPPPLTKKDRVADLLAEMKEKRVVKMEDLAREKCDNSKDNKATFGSRANRVNNSGKSKLDEIFKRFSKEPQESHTSDNKKAAKETSSSNGGTAAKKDSEPLSAQPQPPSQQQPQPEQDSSSSNNSNSSSNNNISNNNSSSNNNNNSTNNNSSSSSSSSIGGTAAVVKQEQVNSEPSLAEKRPEEQAVSVLAKRPAPKERLERRESGSSRRDSGCFKRPHEDLEEESWSPDEASLSTTTEGQDWLARRVICVGTVIRNLSFIPGNEDIMSKSASLLALLGKTILLHHDHPRRTPSTAHYDRDEEADLSDWCSSLAPDTHWWWPYLHHVHENTLVTLANMAGNLDLSVYPEEISRPLLNGLLHWATCPASYGQDPFLAGGTSPQSSLSPQRLALEALVKLCVLDQNTDLVLATPPFTRLDNLCGQLTRFMCRGEDQVLREFSINLLHYFSAADSGVARVIAMQNGCVSLLVAFIEEAEAAAMNVANVQGVSALKENPELMGTSLDMVRRSANTLVHLSRVPANARVISGTENRLLTLVMSQILDTYVASQLSQVLFNVAHLQGEVSDCSPSPSPPSSPTSAQVSDASSTATLPPLPLPLPIPMSALPPVSLPVPPPIAAPVATPAPAPAAANPASAPAITNPAPTTGLTTATTTTPTSTPALTSTSAPTTTTTTTTTTPTPATAPDAPTDPKSPAADAPSNSTPASTPAATPIPATNPAPSSPTPAQAPAPTLASAPVVNHDSAAPAESEKSSNTSGSPGPEPTTTQPPSSPATTTTTTNTTTPSTLSSTTTTTIATTTTATTTTTTTPSLPTASLSLGKHSSLSPSPNPAPSLHLTSQMAPLPVKAPSAPPTQTTNSESTSKCESLAAAATVEPPAANSSS</sequence>
<dbReference type="GO" id="GO:0071565">
    <property type="term" value="C:nBAF complex"/>
    <property type="evidence" value="ECO:0007669"/>
    <property type="project" value="TreeGrafter"/>
</dbReference>
<feature type="compositionally biased region" description="Pro residues" evidence="4">
    <location>
        <begin position="56"/>
        <end position="73"/>
    </location>
</feature>
<organism evidence="6 7">
    <name type="scientific">Scylla paramamosain</name>
    <name type="common">Mud crab</name>
    <dbReference type="NCBI Taxonomy" id="85552"/>
    <lineage>
        <taxon>Eukaryota</taxon>
        <taxon>Metazoa</taxon>
        <taxon>Ecdysozoa</taxon>
        <taxon>Arthropoda</taxon>
        <taxon>Crustacea</taxon>
        <taxon>Multicrustacea</taxon>
        <taxon>Malacostraca</taxon>
        <taxon>Eumalacostraca</taxon>
        <taxon>Eucarida</taxon>
        <taxon>Decapoda</taxon>
        <taxon>Pleocyemata</taxon>
        <taxon>Brachyura</taxon>
        <taxon>Eubrachyura</taxon>
        <taxon>Portunoidea</taxon>
        <taxon>Portunidae</taxon>
        <taxon>Portuninae</taxon>
        <taxon>Scylla</taxon>
    </lineage>
</organism>
<feature type="compositionally biased region" description="Basic and acidic residues" evidence="4">
    <location>
        <begin position="979"/>
        <end position="988"/>
    </location>
</feature>
<dbReference type="Pfam" id="PF12031">
    <property type="entry name" value="BAF250_C"/>
    <property type="match status" value="1"/>
</dbReference>
<dbReference type="GO" id="GO:0003677">
    <property type="term" value="F:DNA binding"/>
    <property type="evidence" value="ECO:0007669"/>
    <property type="project" value="InterPro"/>
</dbReference>
<feature type="compositionally biased region" description="Pro residues" evidence="4">
    <location>
        <begin position="155"/>
        <end position="165"/>
    </location>
</feature>
<feature type="region of interest" description="Disordered" evidence="4">
    <location>
        <begin position="1813"/>
        <end position="2072"/>
    </location>
</feature>
<dbReference type="GO" id="GO:0006338">
    <property type="term" value="P:chromatin remodeling"/>
    <property type="evidence" value="ECO:0007669"/>
    <property type="project" value="InterPro"/>
</dbReference>
<dbReference type="PANTHER" id="PTHR12656:SF5">
    <property type="entry name" value="TRITHORAX GROUP PROTEIN OSA"/>
    <property type="match status" value="1"/>
</dbReference>
<feature type="compositionally biased region" description="Low complexity" evidence="4">
    <location>
        <begin position="1303"/>
        <end position="1350"/>
    </location>
</feature>
<feature type="compositionally biased region" description="Polar residues" evidence="4">
    <location>
        <begin position="365"/>
        <end position="404"/>
    </location>
</feature>
<dbReference type="InterPro" id="IPR033388">
    <property type="entry name" value="BAF250_C"/>
</dbReference>
<dbReference type="GO" id="GO:0031491">
    <property type="term" value="F:nucleosome binding"/>
    <property type="evidence" value="ECO:0007669"/>
    <property type="project" value="TreeGrafter"/>
</dbReference>
<feature type="region of interest" description="Disordered" evidence="4">
    <location>
        <begin position="629"/>
        <end position="848"/>
    </location>
</feature>
<comment type="caution">
    <text evidence="6">The sequence shown here is derived from an EMBL/GenBank/DDBJ whole genome shotgun (WGS) entry which is preliminary data.</text>
</comment>
<proteinExistence type="predicted"/>
<feature type="compositionally biased region" description="Low complexity" evidence="4">
    <location>
        <begin position="775"/>
        <end position="785"/>
    </location>
</feature>
<dbReference type="Gene3D" id="1.10.150.60">
    <property type="entry name" value="ARID DNA-binding domain"/>
    <property type="match status" value="1"/>
</dbReference>
<feature type="compositionally biased region" description="Polar residues" evidence="4">
    <location>
        <begin position="313"/>
        <end position="325"/>
    </location>
</feature>
<dbReference type="GO" id="GO:0045893">
    <property type="term" value="P:positive regulation of DNA-templated transcription"/>
    <property type="evidence" value="ECO:0007669"/>
    <property type="project" value="TreeGrafter"/>
</dbReference>
<evidence type="ECO:0000256" key="1">
    <source>
        <dbReference type="ARBA" id="ARBA00004123"/>
    </source>
</evidence>
<dbReference type="Proteomes" id="UP001487740">
    <property type="component" value="Unassembled WGS sequence"/>
</dbReference>
<feature type="compositionally biased region" description="Basic and acidic residues" evidence="4">
    <location>
        <begin position="1116"/>
        <end position="1163"/>
    </location>
</feature>
<evidence type="ECO:0000256" key="4">
    <source>
        <dbReference type="SAM" id="MobiDB-lite"/>
    </source>
</evidence>
<feature type="compositionally biased region" description="Polar residues" evidence="4">
    <location>
        <begin position="42"/>
        <end position="52"/>
    </location>
</feature>
<feature type="compositionally biased region" description="Low complexity" evidence="4">
    <location>
        <begin position="595"/>
        <end position="610"/>
    </location>
</feature>
<dbReference type="GO" id="GO:0035060">
    <property type="term" value="C:brahma complex"/>
    <property type="evidence" value="ECO:0007669"/>
    <property type="project" value="InterPro"/>
</dbReference>
<feature type="compositionally biased region" description="Polar residues" evidence="4">
    <location>
        <begin position="695"/>
        <end position="705"/>
    </location>
</feature>
<feature type="compositionally biased region" description="Low complexity" evidence="4">
    <location>
        <begin position="200"/>
        <end position="213"/>
    </location>
</feature>
<keyword evidence="7" id="KW-1185">Reference proteome</keyword>
<feature type="compositionally biased region" description="Polar residues" evidence="4">
    <location>
        <begin position="2042"/>
        <end position="2054"/>
    </location>
</feature>
<feature type="region of interest" description="Disordered" evidence="4">
    <location>
        <begin position="1754"/>
        <end position="1781"/>
    </location>
</feature>
<feature type="domain" description="ARID" evidence="5">
    <location>
        <begin position="431"/>
        <end position="522"/>
    </location>
</feature>
<dbReference type="PANTHER" id="PTHR12656">
    <property type="entry name" value="BRG-1 ASSOCIATED FACTOR 250 BAF250"/>
    <property type="match status" value="1"/>
</dbReference>
<feature type="compositionally biased region" description="Basic and acidic residues" evidence="4">
    <location>
        <begin position="1249"/>
        <end position="1275"/>
    </location>
</feature>
<feature type="compositionally biased region" description="Basic residues" evidence="4">
    <location>
        <begin position="217"/>
        <end position="228"/>
    </location>
</feature>
<dbReference type="InterPro" id="IPR001606">
    <property type="entry name" value="ARID_dom"/>
</dbReference>
<dbReference type="CDD" id="cd16865">
    <property type="entry name" value="ARID_ARID1A-like"/>
    <property type="match status" value="1"/>
</dbReference>
<dbReference type="EMBL" id="JARAKH010000029">
    <property type="protein sequence ID" value="KAK8388045.1"/>
    <property type="molecule type" value="Genomic_DNA"/>
</dbReference>
<dbReference type="SUPFAM" id="SSF46774">
    <property type="entry name" value="ARID-like"/>
    <property type="match status" value="1"/>
</dbReference>
<dbReference type="GO" id="GO:0016514">
    <property type="term" value="C:SWI/SNF complex"/>
    <property type="evidence" value="ECO:0007669"/>
    <property type="project" value="InterPro"/>
</dbReference>
<feature type="compositionally biased region" description="Low complexity" evidence="4">
    <location>
        <begin position="1942"/>
        <end position="2026"/>
    </location>
</feature>
<feature type="compositionally biased region" description="Acidic residues" evidence="4">
    <location>
        <begin position="1164"/>
        <end position="1180"/>
    </location>
</feature>
<gene>
    <name evidence="6" type="ORF">O3P69_020134</name>
</gene>
<feature type="compositionally biased region" description="Low complexity" evidence="4">
    <location>
        <begin position="178"/>
        <end position="191"/>
    </location>
</feature>